<accession>A0A1G9TQA5</accession>
<comment type="catalytic activity">
    <reaction evidence="11 12">
        <text>L-aspartate 4-semialdehyde + pyruvate = (2S,4S)-4-hydroxy-2,3,4,5-tetrahydrodipicolinate + H2O + H(+)</text>
        <dbReference type="Rhea" id="RHEA:34171"/>
        <dbReference type="ChEBI" id="CHEBI:15361"/>
        <dbReference type="ChEBI" id="CHEBI:15377"/>
        <dbReference type="ChEBI" id="CHEBI:15378"/>
        <dbReference type="ChEBI" id="CHEBI:67139"/>
        <dbReference type="ChEBI" id="CHEBI:537519"/>
        <dbReference type="EC" id="4.3.3.7"/>
    </reaction>
</comment>
<evidence type="ECO:0000256" key="8">
    <source>
        <dbReference type="ARBA" id="ARBA00023154"/>
    </source>
</evidence>
<keyword evidence="9 12" id="KW-0456">Lyase</keyword>
<evidence type="ECO:0000256" key="5">
    <source>
        <dbReference type="ARBA" id="ARBA00022490"/>
    </source>
</evidence>
<gene>
    <name evidence="12" type="primary">dapA</name>
    <name evidence="16" type="ORF">SAMN04487766_10391</name>
</gene>
<organism evidence="16 17">
    <name type="scientific">Actinomyces ruminicola</name>
    <dbReference type="NCBI Taxonomy" id="332524"/>
    <lineage>
        <taxon>Bacteria</taxon>
        <taxon>Bacillati</taxon>
        <taxon>Actinomycetota</taxon>
        <taxon>Actinomycetes</taxon>
        <taxon>Actinomycetales</taxon>
        <taxon>Actinomycetaceae</taxon>
        <taxon>Actinomyces</taxon>
    </lineage>
</organism>
<evidence type="ECO:0000256" key="13">
    <source>
        <dbReference type="PIRNR" id="PIRNR001365"/>
    </source>
</evidence>
<keyword evidence="10 12" id="KW-0704">Schiff base</keyword>
<dbReference type="NCBIfam" id="TIGR00674">
    <property type="entry name" value="dapA"/>
    <property type="match status" value="1"/>
</dbReference>
<dbReference type="Gene3D" id="3.20.20.70">
    <property type="entry name" value="Aldolase class I"/>
    <property type="match status" value="1"/>
</dbReference>
<evidence type="ECO:0000256" key="15">
    <source>
        <dbReference type="PIRSR" id="PIRSR001365-2"/>
    </source>
</evidence>
<dbReference type="PRINTS" id="PR00146">
    <property type="entry name" value="DHPICSNTHASE"/>
</dbReference>
<dbReference type="InterPro" id="IPR005263">
    <property type="entry name" value="DapA"/>
</dbReference>
<name>A0A1G9TQA5_9ACTO</name>
<evidence type="ECO:0000313" key="17">
    <source>
        <dbReference type="Proteomes" id="UP000199671"/>
    </source>
</evidence>
<evidence type="ECO:0000256" key="6">
    <source>
        <dbReference type="ARBA" id="ARBA00022605"/>
    </source>
</evidence>
<keyword evidence="5 12" id="KW-0963">Cytoplasm</keyword>
<dbReference type="UniPathway" id="UPA00034">
    <property type="reaction ID" value="UER00017"/>
</dbReference>
<dbReference type="PANTHER" id="PTHR12128">
    <property type="entry name" value="DIHYDRODIPICOLINATE SYNTHASE"/>
    <property type="match status" value="1"/>
</dbReference>
<dbReference type="InterPro" id="IPR013785">
    <property type="entry name" value="Aldolase_TIM"/>
</dbReference>
<evidence type="ECO:0000256" key="4">
    <source>
        <dbReference type="ARBA" id="ARBA00012086"/>
    </source>
</evidence>
<dbReference type="GO" id="GO:0019877">
    <property type="term" value="P:diaminopimelate biosynthetic process"/>
    <property type="evidence" value="ECO:0007669"/>
    <property type="project" value="UniProtKB-UniRule"/>
</dbReference>
<comment type="caution">
    <text evidence="12">Was originally thought to be a dihydrodipicolinate synthase (DHDPS), catalyzing the condensation of (S)-aspartate-beta-semialdehyde [(S)-ASA] and pyruvate to dihydrodipicolinate (DHDP). However, it was shown in E.coli that the product of the enzymatic reaction is not dihydrodipicolinate but in fact (4S)-4-hydroxy-2,3,4,5-tetrahydro-(2S)-dipicolinic acid (HTPA), and that the consecutive dehydration reaction leading to DHDP is not spontaneous but catalyzed by DapB.</text>
</comment>
<evidence type="ECO:0000256" key="9">
    <source>
        <dbReference type="ARBA" id="ARBA00023239"/>
    </source>
</evidence>
<dbReference type="EMBL" id="FNHU01000003">
    <property type="protein sequence ID" value="SDM49870.1"/>
    <property type="molecule type" value="Genomic_DNA"/>
</dbReference>
<dbReference type="PIRSF" id="PIRSF001365">
    <property type="entry name" value="DHDPS"/>
    <property type="match status" value="1"/>
</dbReference>
<dbReference type="PANTHER" id="PTHR12128:SF66">
    <property type="entry name" value="4-HYDROXY-2-OXOGLUTARATE ALDOLASE, MITOCHONDRIAL"/>
    <property type="match status" value="1"/>
</dbReference>
<evidence type="ECO:0000256" key="12">
    <source>
        <dbReference type="HAMAP-Rule" id="MF_00418"/>
    </source>
</evidence>
<dbReference type="GO" id="GO:0008840">
    <property type="term" value="F:4-hydroxy-tetrahydrodipicolinate synthase activity"/>
    <property type="evidence" value="ECO:0007669"/>
    <property type="project" value="UniProtKB-UniRule"/>
</dbReference>
<evidence type="ECO:0000256" key="11">
    <source>
        <dbReference type="ARBA" id="ARBA00047836"/>
    </source>
</evidence>
<feature type="binding site" evidence="12 15">
    <location>
        <position position="240"/>
    </location>
    <ligand>
        <name>pyruvate</name>
        <dbReference type="ChEBI" id="CHEBI:15361"/>
    </ligand>
</feature>
<evidence type="ECO:0000256" key="3">
    <source>
        <dbReference type="ARBA" id="ARBA00007592"/>
    </source>
</evidence>
<dbReference type="Proteomes" id="UP000199671">
    <property type="component" value="Unassembled WGS sequence"/>
</dbReference>
<feature type="site" description="Part of a proton relay during catalysis" evidence="12">
    <location>
        <position position="83"/>
    </location>
</feature>
<sequence length="330" mass="34852">MLARRGRRRPAFGRSLCDRPRRRSGNTVTLLTMSTLPSRSFGSVGVAMVTPFTPEGAIDVEAAQRLAVSLVDDGADMILLAGTTGEAPTTHLPEKQTLLREVKDALAGRAMLVAGAGSNDTAHAVRIGVGSQEAGAQGLLINAPYYNRPSQEGVYQHIMAVVEATDLPVMIYDIPGRTGVKITDDTLARLAEHERVLAVKDATGDVEQGFERMEATGLEYYSGDDGLNFAWLTHGASGVVSVVAHADAHSWREMIREVDAGDLPGARAVAQRMRPLVRAIMGGGQGAVMAKEALALQGRIPSATVRLPLVRATAAEVAALRDSLAAAGLL</sequence>
<dbReference type="Pfam" id="PF00701">
    <property type="entry name" value="DHDPS"/>
    <property type="match status" value="1"/>
</dbReference>
<evidence type="ECO:0000256" key="10">
    <source>
        <dbReference type="ARBA" id="ARBA00023270"/>
    </source>
</evidence>
<comment type="pathway">
    <text evidence="2 12">Amino-acid biosynthesis; L-lysine biosynthesis via DAP pathway; (S)-tetrahydrodipicolinate from L-aspartate: step 3/4.</text>
</comment>
<dbReference type="PROSITE" id="PS00666">
    <property type="entry name" value="DHDPS_2"/>
    <property type="match status" value="1"/>
</dbReference>
<evidence type="ECO:0000256" key="2">
    <source>
        <dbReference type="ARBA" id="ARBA00005120"/>
    </source>
</evidence>
<keyword evidence="7 12" id="KW-0220">Diaminopimelate biosynthesis</keyword>
<dbReference type="SUPFAM" id="SSF51569">
    <property type="entry name" value="Aldolase"/>
    <property type="match status" value="1"/>
</dbReference>
<feature type="active site" description="Schiff-base intermediate with substrate" evidence="12 14">
    <location>
        <position position="200"/>
    </location>
</feature>
<keyword evidence="8 12" id="KW-0457">Lysine biosynthesis</keyword>
<dbReference type="EC" id="4.3.3.7" evidence="4 12"/>
<evidence type="ECO:0000256" key="7">
    <source>
        <dbReference type="ARBA" id="ARBA00022915"/>
    </source>
</evidence>
<evidence type="ECO:0000313" key="16">
    <source>
        <dbReference type="EMBL" id="SDM49870.1"/>
    </source>
</evidence>
<proteinExistence type="inferred from homology"/>
<comment type="subcellular location">
    <subcellularLocation>
        <location evidence="12">Cytoplasm</location>
    </subcellularLocation>
</comment>
<comment type="function">
    <text evidence="1 12">Catalyzes the condensation of (S)-aspartate-beta-semialdehyde [(S)-ASA] and pyruvate to 4-hydroxy-tetrahydrodipicolinate (HTPA).</text>
</comment>
<keyword evidence="6 12" id="KW-0028">Amino-acid biosynthesis</keyword>
<dbReference type="AlphaFoldDB" id="A0A1G9TQA5"/>
<evidence type="ECO:0000256" key="1">
    <source>
        <dbReference type="ARBA" id="ARBA00003294"/>
    </source>
</evidence>
<comment type="subunit">
    <text evidence="12">Homotetramer; dimer of dimers.</text>
</comment>
<dbReference type="InterPro" id="IPR020625">
    <property type="entry name" value="Schiff_base-form_aldolases_AS"/>
</dbReference>
<dbReference type="HAMAP" id="MF_00418">
    <property type="entry name" value="DapA"/>
    <property type="match status" value="1"/>
</dbReference>
<evidence type="ECO:0000256" key="14">
    <source>
        <dbReference type="PIRSR" id="PIRSR001365-1"/>
    </source>
</evidence>
<dbReference type="CDD" id="cd00950">
    <property type="entry name" value="DHDPS"/>
    <property type="match status" value="1"/>
</dbReference>
<protein>
    <recommendedName>
        <fullName evidence="4 12">4-hydroxy-tetrahydrodipicolinate synthase</fullName>
        <shortName evidence="12">HTPA synthase</shortName>
        <ecNumber evidence="4 12">4.3.3.7</ecNumber>
    </recommendedName>
</protein>
<comment type="similarity">
    <text evidence="3 12 13">Belongs to the DapA family.</text>
</comment>
<dbReference type="InterPro" id="IPR002220">
    <property type="entry name" value="DapA-like"/>
</dbReference>
<reference evidence="16 17" key="1">
    <citation type="submission" date="2016-10" db="EMBL/GenBank/DDBJ databases">
        <authorList>
            <person name="de Groot N.N."/>
        </authorList>
    </citation>
    <scope>NUCLEOTIDE SEQUENCE [LARGE SCALE GENOMIC DNA]</scope>
    <source>
        <strain evidence="16 17">KPR-7B</strain>
    </source>
</reference>
<dbReference type="GO" id="GO:0009089">
    <property type="term" value="P:lysine biosynthetic process via diaminopimelate"/>
    <property type="evidence" value="ECO:0007669"/>
    <property type="project" value="UniProtKB-UniRule"/>
</dbReference>
<feature type="active site" description="Proton donor/acceptor" evidence="12 14">
    <location>
        <position position="172"/>
    </location>
</feature>
<dbReference type="SMART" id="SM01130">
    <property type="entry name" value="DHDPS"/>
    <property type="match status" value="1"/>
</dbReference>
<feature type="site" description="Part of a proton relay during catalysis" evidence="12">
    <location>
        <position position="146"/>
    </location>
</feature>
<dbReference type="GO" id="GO:0005829">
    <property type="term" value="C:cytosol"/>
    <property type="evidence" value="ECO:0007669"/>
    <property type="project" value="TreeGrafter"/>
</dbReference>
<feature type="binding site" evidence="12 15">
    <location>
        <position position="84"/>
    </location>
    <ligand>
        <name>pyruvate</name>
        <dbReference type="ChEBI" id="CHEBI:15361"/>
    </ligand>
</feature>